<evidence type="ECO:0000256" key="7">
    <source>
        <dbReference type="ARBA" id="ARBA00022840"/>
    </source>
</evidence>
<dbReference type="Pfam" id="PF00664">
    <property type="entry name" value="ABC_membrane"/>
    <property type="match status" value="1"/>
</dbReference>
<comment type="similarity">
    <text evidence="11">Belongs to the ABC transporter superfamily. Siderophore-Fe(3+) uptake transporter (SIUT) (TC 3.A.1.21) family.</text>
</comment>
<dbReference type="FunFam" id="3.40.50.300:FF:000221">
    <property type="entry name" value="Multidrug ABC transporter ATP-binding protein"/>
    <property type="match status" value="1"/>
</dbReference>
<dbReference type="RefSeq" id="WP_071931855.1">
    <property type="nucleotide sequence ID" value="NZ_CP018082.1"/>
</dbReference>
<evidence type="ECO:0000256" key="12">
    <source>
        <dbReference type="SAM" id="Phobius"/>
    </source>
</evidence>
<dbReference type="Pfam" id="PF00005">
    <property type="entry name" value="ABC_tran"/>
    <property type="match status" value="1"/>
</dbReference>
<dbReference type="PROSITE" id="PS50893">
    <property type="entry name" value="ABC_TRANSPORTER_2"/>
    <property type="match status" value="1"/>
</dbReference>
<dbReference type="Proteomes" id="UP000183810">
    <property type="component" value="Chromosome"/>
</dbReference>
<feature type="domain" description="ABC transporter" evidence="13">
    <location>
        <begin position="333"/>
        <end position="567"/>
    </location>
</feature>
<protein>
    <recommendedName>
        <fullName evidence="17">ABC transporter</fullName>
    </recommendedName>
</protein>
<evidence type="ECO:0000313" key="16">
    <source>
        <dbReference type="Proteomes" id="UP000183810"/>
    </source>
</evidence>
<feature type="transmembrane region" description="Helical" evidence="12">
    <location>
        <begin position="242"/>
        <end position="261"/>
    </location>
</feature>
<dbReference type="SMART" id="SM00382">
    <property type="entry name" value="AAA"/>
    <property type="match status" value="1"/>
</dbReference>
<dbReference type="InterPro" id="IPR017871">
    <property type="entry name" value="ABC_transporter-like_CS"/>
</dbReference>
<keyword evidence="5 12" id="KW-0812">Transmembrane</keyword>
<keyword evidence="7" id="KW-0067">ATP-binding</keyword>
<dbReference type="SUPFAM" id="SSF52540">
    <property type="entry name" value="P-loop containing nucleoside triphosphate hydrolases"/>
    <property type="match status" value="1"/>
</dbReference>
<evidence type="ECO:0000256" key="8">
    <source>
        <dbReference type="ARBA" id="ARBA00022967"/>
    </source>
</evidence>
<evidence type="ECO:0000256" key="4">
    <source>
        <dbReference type="ARBA" id="ARBA00022519"/>
    </source>
</evidence>
<dbReference type="InterPro" id="IPR003593">
    <property type="entry name" value="AAA+_ATPase"/>
</dbReference>
<dbReference type="InterPro" id="IPR003439">
    <property type="entry name" value="ABC_transporter-like_ATP-bd"/>
</dbReference>
<dbReference type="GO" id="GO:0140359">
    <property type="term" value="F:ABC-type transporter activity"/>
    <property type="evidence" value="ECO:0007669"/>
    <property type="project" value="InterPro"/>
</dbReference>
<sequence>MIALAGGVVTEPVRQRMRRCYWLVAASALVEGACFAVLVPLLDTLIGDRFPQAWWWAATLGVLLVLAVGSHRAATARQRAVTSEIVASLQHRLAEHVVALPLGWFSPARAAALTRLTNEATRMLAATLNGVVAVNIRAAALAGAVWVVLLVVDPVTGAVAAIGLAILVVLYFAAARLLRGATAAGNSTTEQINAELVEFAQLQSVLRAYGQTAQADSEMTGALERVRAASAAYFRGAVTGSVVFQTGTALFLSAVLLTALYRAESGAVSAVVATIAIVLAALLVDSMAALGRTGSVIWAAERTLAEIGDIVATPVLPEPAAGSDTSAPADTSIVVEDITFGYDAERTIIDGVGFAVPQGTVCAIVGPSGSGKTTLARLVARFWDVDAGSITLGGKDIRAIDSTELMAAVSMVFQDVYLFDGTIRENVLIARPDATEAQLAAAAARARVDEIVDRLPEGWDTTVGEGGAALSGGERQRISLARALLKDAPVVLLDEATSALDAENEATIRAATTALTEGRTVLVIAHRLDTVRAADRIVFLEHGRVAETGTHDELLAAGGRYADFWTEQERAQHWKIGAGTTA</sequence>
<dbReference type="GO" id="GO:0005524">
    <property type="term" value="F:ATP binding"/>
    <property type="evidence" value="ECO:0007669"/>
    <property type="project" value="UniProtKB-KW"/>
</dbReference>
<keyword evidence="3" id="KW-1003">Cell membrane</keyword>
<keyword evidence="4" id="KW-0997">Cell inner membrane</keyword>
<keyword evidence="9 12" id="KW-1133">Transmembrane helix</keyword>
<keyword evidence="2" id="KW-0813">Transport</keyword>
<keyword evidence="8" id="KW-1278">Translocase</keyword>
<evidence type="ECO:0000256" key="2">
    <source>
        <dbReference type="ARBA" id="ARBA00022448"/>
    </source>
</evidence>
<gene>
    <name evidence="15" type="ORF">BOX37_24390</name>
</gene>
<dbReference type="InterPro" id="IPR011527">
    <property type="entry name" value="ABC1_TM_dom"/>
</dbReference>
<feature type="transmembrane region" description="Helical" evidence="12">
    <location>
        <begin position="267"/>
        <end position="284"/>
    </location>
</feature>
<dbReference type="GO" id="GO:0034040">
    <property type="term" value="F:ATPase-coupled lipid transmembrane transporter activity"/>
    <property type="evidence" value="ECO:0007669"/>
    <property type="project" value="TreeGrafter"/>
</dbReference>
<dbReference type="PANTHER" id="PTHR24221:SF654">
    <property type="entry name" value="ATP-BINDING CASSETTE SUB-FAMILY B MEMBER 6"/>
    <property type="match status" value="1"/>
</dbReference>
<dbReference type="PROSITE" id="PS50929">
    <property type="entry name" value="ABC_TM1F"/>
    <property type="match status" value="1"/>
</dbReference>
<dbReference type="SUPFAM" id="SSF90123">
    <property type="entry name" value="ABC transporter transmembrane region"/>
    <property type="match status" value="1"/>
</dbReference>
<evidence type="ECO:0000256" key="6">
    <source>
        <dbReference type="ARBA" id="ARBA00022741"/>
    </source>
</evidence>
<evidence type="ECO:0000256" key="9">
    <source>
        <dbReference type="ARBA" id="ARBA00022989"/>
    </source>
</evidence>
<dbReference type="KEGG" id="nsl:BOX37_24390"/>
<dbReference type="EMBL" id="CP018082">
    <property type="protein sequence ID" value="APE38694.1"/>
    <property type="molecule type" value="Genomic_DNA"/>
</dbReference>
<dbReference type="Gene3D" id="1.20.1560.10">
    <property type="entry name" value="ABC transporter type 1, transmembrane domain"/>
    <property type="match status" value="1"/>
</dbReference>
<dbReference type="AlphaFoldDB" id="A0A1J0W320"/>
<dbReference type="PROSITE" id="PS00211">
    <property type="entry name" value="ABC_TRANSPORTER_1"/>
    <property type="match status" value="1"/>
</dbReference>
<dbReference type="PANTHER" id="PTHR24221">
    <property type="entry name" value="ATP-BINDING CASSETTE SUB-FAMILY B"/>
    <property type="match status" value="1"/>
</dbReference>
<dbReference type="InterPro" id="IPR039421">
    <property type="entry name" value="Type_1_exporter"/>
</dbReference>
<name>A0A1J0W320_9NOCA</name>
<keyword evidence="16" id="KW-1185">Reference proteome</keyword>
<feature type="transmembrane region" description="Helical" evidence="12">
    <location>
        <begin position="53"/>
        <end position="69"/>
    </location>
</feature>
<evidence type="ECO:0008006" key="17">
    <source>
        <dbReference type="Google" id="ProtNLM"/>
    </source>
</evidence>
<dbReference type="GO" id="GO:0005886">
    <property type="term" value="C:plasma membrane"/>
    <property type="evidence" value="ECO:0007669"/>
    <property type="project" value="UniProtKB-SubCell"/>
</dbReference>
<comment type="subcellular location">
    <subcellularLocation>
        <location evidence="1">Cell inner membrane</location>
        <topology evidence="1">Multi-pass membrane protein</topology>
    </subcellularLocation>
</comment>
<evidence type="ECO:0000256" key="11">
    <source>
        <dbReference type="ARBA" id="ARBA00023455"/>
    </source>
</evidence>
<accession>A0A1J0W320</accession>
<evidence type="ECO:0000256" key="10">
    <source>
        <dbReference type="ARBA" id="ARBA00023136"/>
    </source>
</evidence>
<feature type="domain" description="ABC transmembrane type-1" evidence="14">
    <location>
        <begin position="23"/>
        <end position="297"/>
    </location>
</feature>
<keyword evidence="6" id="KW-0547">Nucleotide-binding</keyword>
<dbReference type="OrthoDB" id="9806127at2"/>
<proteinExistence type="inferred from homology"/>
<dbReference type="InterPro" id="IPR036640">
    <property type="entry name" value="ABC1_TM_sf"/>
</dbReference>
<organism evidence="15 16">
    <name type="scientific">Nocardia mangyaensis</name>
    <dbReference type="NCBI Taxonomy" id="2213200"/>
    <lineage>
        <taxon>Bacteria</taxon>
        <taxon>Bacillati</taxon>
        <taxon>Actinomycetota</taxon>
        <taxon>Actinomycetes</taxon>
        <taxon>Mycobacteriales</taxon>
        <taxon>Nocardiaceae</taxon>
        <taxon>Nocardia</taxon>
    </lineage>
</organism>
<dbReference type="InterPro" id="IPR027417">
    <property type="entry name" value="P-loop_NTPase"/>
</dbReference>
<evidence type="ECO:0000259" key="14">
    <source>
        <dbReference type="PROSITE" id="PS50929"/>
    </source>
</evidence>
<dbReference type="Gene3D" id="3.40.50.300">
    <property type="entry name" value="P-loop containing nucleotide triphosphate hydrolases"/>
    <property type="match status" value="1"/>
</dbReference>
<feature type="transmembrane region" description="Helical" evidence="12">
    <location>
        <begin position="20"/>
        <end position="41"/>
    </location>
</feature>
<feature type="transmembrane region" description="Helical" evidence="12">
    <location>
        <begin position="123"/>
        <end position="149"/>
    </location>
</feature>
<dbReference type="GO" id="GO:0016887">
    <property type="term" value="F:ATP hydrolysis activity"/>
    <property type="evidence" value="ECO:0007669"/>
    <property type="project" value="InterPro"/>
</dbReference>
<evidence type="ECO:0000259" key="13">
    <source>
        <dbReference type="PROSITE" id="PS50893"/>
    </source>
</evidence>
<keyword evidence="10 12" id="KW-0472">Membrane</keyword>
<evidence type="ECO:0000256" key="5">
    <source>
        <dbReference type="ARBA" id="ARBA00022692"/>
    </source>
</evidence>
<evidence type="ECO:0000256" key="1">
    <source>
        <dbReference type="ARBA" id="ARBA00004429"/>
    </source>
</evidence>
<evidence type="ECO:0000313" key="15">
    <source>
        <dbReference type="EMBL" id="APE38694.1"/>
    </source>
</evidence>
<evidence type="ECO:0000256" key="3">
    <source>
        <dbReference type="ARBA" id="ARBA00022475"/>
    </source>
</evidence>
<reference evidence="15" key="1">
    <citation type="submission" date="2016-11" db="EMBL/GenBank/DDBJ databases">
        <authorList>
            <person name="Jaros S."/>
            <person name="Januszkiewicz K."/>
            <person name="Wedrychowicz H."/>
        </authorList>
    </citation>
    <scope>NUCLEOTIDE SEQUENCE [LARGE SCALE GENOMIC DNA]</scope>
    <source>
        <strain evidence="15">Y48</strain>
    </source>
</reference>
<feature type="transmembrane region" description="Helical" evidence="12">
    <location>
        <begin position="155"/>
        <end position="174"/>
    </location>
</feature>